<keyword evidence="4" id="KW-1185">Reference proteome</keyword>
<protein>
    <recommendedName>
        <fullName evidence="2">DUF6534 domain-containing protein</fullName>
    </recommendedName>
</protein>
<dbReference type="AlphaFoldDB" id="A0A067TK46"/>
<accession>A0A067TK46</accession>
<feature type="transmembrane region" description="Helical" evidence="1">
    <location>
        <begin position="45"/>
        <end position="66"/>
    </location>
</feature>
<evidence type="ECO:0000313" key="4">
    <source>
        <dbReference type="Proteomes" id="UP000027222"/>
    </source>
</evidence>
<sequence length="336" mass="37333">MDSLDATYGAAFIGLIASAVLYGVTLLQTFLYYRQYPNDSWLTKFIVFFLWILDTAHLFLCTIALYTYLVTNFSNPEALHRSTWSMNLQTDCNGLIGLIVECFFARRLWIMSGNHFITGIIVILACIHFGLGVFFTVEGFILVNTSRFPSLIWVTSTGLGSAAAADIIIAASLCYYLTKSRTGFARTDSLIATLIIYSLTTGLITSVIAFIIVVTFATMPNNYVWLGFFWLIGKCYVNSLLAALNSRESLREQAAPQQGSFFQLTPFRAVTLISSTGDHHHHQCQCVLEPPSPAETKEHRFAEGQPLAVNVQTQTVSKTDYEYVISPPPTGTGSRF</sequence>
<dbReference type="HOGENOM" id="CLU_046025_5_3_1"/>
<feature type="transmembrane region" description="Helical" evidence="1">
    <location>
        <begin position="157"/>
        <end position="178"/>
    </location>
</feature>
<evidence type="ECO:0000256" key="1">
    <source>
        <dbReference type="SAM" id="Phobius"/>
    </source>
</evidence>
<gene>
    <name evidence="3" type="ORF">GALMADRAFT_238211</name>
</gene>
<proteinExistence type="predicted"/>
<feature type="transmembrane region" description="Helical" evidence="1">
    <location>
        <begin position="86"/>
        <end position="104"/>
    </location>
</feature>
<dbReference type="EMBL" id="KL142369">
    <property type="protein sequence ID" value="KDR82712.1"/>
    <property type="molecule type" value="Genomic_DNA"/>
</dbReference>
<keyword evidence="1" id="KW-0812">Transmembrane</keyword>
<dbReference type="Pfam" id="PF20152">
    <property type="entry name" value="DUF6534"/>
    <property type="match status" value="1"/>
</dbReference>
<organism evidence="3 4">
    <name type="scientific">Galerina marginata (strain CBS 339.88)</name>
    <dbReference type="NCBI Taxonomy" id="685588"/>
    <lineage>
        <taxon>Eukaryota</taxon>
        <taxon>Fungi</taxon>
        <taxon>Dikarya</taxon>
        <taxon>Basidiomycota</taxon>
        <taxon>Agaricomycotina</taxon>
        <taxon>Agaricomycetes</taxon>
        <taxon>Agaricomycetidae</taxon>
        <taxon>Agaricales</taxon>
        <taxon>Agaricineae</taxon>
        <taxon>Strophariaceae</taxon>
        <taxon>Galerina</taxon>
    </lineage>
</organism>
<feature type="transmembrane region" description="Helical" evidence="1">
    <location>
        <begin position="116"/>
        <end position="137"/>
    </location>
</feature>
<feature type="domain" description="DUF6534" evidence="2">
    <location>
        <begin position="162"/>
        <end position="249"/>
    </location>
</feature>
<dbReference type="OrthoDB" id="2738831at2759"/>
<feature type="transmembrane region" description="Helical" evidence="1">
    <location>
        <begin position="190"/>
        <end position="217"/>
    </location>
</feature>
<evidence type="ECO:0000259" key="2">
    <source>
        <dbReference type="Pfam" id="PF20152"/>
    </source>
</evidence>
<keyword evidence="1" id="KW-0472">Membrane</keyword>
<dbReference type="PANTHER" id="PTHR40465">
    <property type="entry name" value="CHROMOSOME 1, WHOLE GENOME SHOTGUN SEQUENCE"/>
    <property type="match status" value="1"/>
</dbReference>
<dbReference type="STRING" id="685588.A0A067TK46"/>
<evidence type="ECO:0000313" key="3">
    <source>
        <dbReference type="EMBL" id="KDR82712.1"/>
    </source>
</evidence>
<dbReference type="InterPro" id="IPR045339">
    <property type="entry name" value="DUF6534"/>
</dbReference>
<keyword evidence="1" id="KW-1133">Transmembrane helix</keyword>
<name>A0A067TK46_GALM3</name>
<reference evidence="4" key="1">
    <citation type="journal article" date="2014" name="Proc. Natl. Acad. Sci. U.S.A.">
        <title>Extensive sampling of basidiomycete genomes demonstrates inadequacy of the white-rot/brown-rot paradigm for wood decay fungi.</title>
        <authorList>
            <person name="Riley R."/>
            <person name="Salamov A.A."/>
            <person name="Brown D.W."/>
            <person name="Nagy L.G."/>
            <person name="Floudas D."/>
            <person name="Held B.W."/>
            <person name="Levasseur A."/>
            <person name="Lombard V."/>
            <person name="Morin E."/>
            <person name="Otillar R."/>
            <person name="Lindquist E.A."/>
            <person name="Sun H."/>
            <person name="LaButti K.M."/>
            <person name="Schmutz J."/>
            <person name="Jabbour D."/>
            <person name="Luo H."/>
            <person name="Baker S.E."/>
            <person name="Pisabarro A.G."/>
            <person name="Walton J.D."/>
            <person name="Blanchette R.A."/>
            <person name="Henrissat B."/>
            <person name="Martin F."/>
            <person name="Cullen D."/>
            <person name="Hibbett D.S."/>
            <person name="Grigoriev I.V."/>
        </authorList>
    </citation>
    <scope>NUCLEOTIDE SEQUENCE [LARGE SCALE GENOMIC DNA]</scope>
    <source>
        <strain evidence="4">CBS 339.88</strain>
    </source>
</reference>
<dbReference type="Proteomes" id="UP000027222">
    <property type="component" value="Unassembled WGS sequence"/>
</dbReference>
<dbReference type="PANTHER" id="PTHR40465:SF1">
    <property type="entry name" value="DUF6534 DOMAIN-CONTAINING PROTEIN"/>
    <property type="match status" value="1"/>
</dbReference>
<feature type="transmembrane region" description="Helical" evidence="1">
    <location>
        <begin position="6"/>
        <end position="33"/>
    </location>
</feature>
<feature type="transmembrane region" description="Helical" evidence="1">
    <location>
        <begin position="223"/>
        <end position="244"/>
    </location>
</feature>